<evidence type="ECO:0000313" key="2">
    <source>
        <dbReference type="Proteomes" id="UP001165060"/>
    </source>
</evidence>
<dbReference type="InterPro" id="IPR032675">
    <property type="entry name" value="LRR_dom_sf"/>
</dbReference>
<reference evidence="1 2" key="1">
    <citation type="journal article" date="2023" name="Commun. Biol.">
        <title>Genome analysis of Parmales, the sister group of diatoms, reveals the evolutionary specialization of diatoms from phago-mixotrophs to photoautotrophs.</title>
        <authorList>
            <person name="Ban H."/>
            <person name="Sato S."/>
            <person name="Yoshikawa S."/>
            <person name="Yamada K."/>
            <person name="Nakamura Y."/>
            <person name="Ichinomiya M."/>
            <person name="Sato N."/>
            <person name="Blanc-Mathieu R."/>
            <person name="Endo H."/>
            <person name="Kuwata A."/>
            <person name="Ogata H."/>
        </authorList>
    </citation>
    <scope>NUCLEOTIDE SEQUENCE [LARGE SCALE GENOMIC DNA]</scope>
</reference>
<organism evidence="1 2">
    <name type="scientific">Tetraparma gracilis</name>
    <dbReference type="NCBI Taxonomy" id="2962635"/>
    <lineage>
        <taxon>Eukaryota</taxon>
        <taxon>Sar</taxon>
        <taxon>Stramenopiles</taxon>
        <taxon>Ochrophyta</taxon>
        <taxon>Bolidophyceae</taxon>
        <taxon>Parmales</taxon>
        <taxon>Triparmaceae</taxon>
        <taxon>Tetraparma</taxon>
    </lineage>
</organism>
<evidence type="ECO:0008006" key="3">
    <source>
        <dbReference type="Google" id="ProtNLM"/>
    </source>
</evidence>
<comment type="caution">
    <text evidence="1">The sequence shown here is derived from an EMBL/GenBank/DDBJ whole genome shotgun (WGS) entry which is preliminary data.</text>
</comment>
<sequence>MYYHTQLSDTTVSYSGQCYEFDNFRSENDDVVGFDLEPGVTAIRIASFRATRVSSLEALRGSEVAQIREHAFEDSDVESLEALPGCMSTVSHKAFAGCSSLQSLAGLPFPCRVSSTAFDSCFRLHQAAAFLGFTCVHEWVRARALRFAVLAAVRRCQDAPAGDGGCYAPLLAGITRLPEDVVRAVLIPLLS</sequence>
<protein>
    <recommendedName>
        <fullName evidence="3">Leucine-rich repeat domain-containing protein</fullName>
    </recommendedName>
</protein>
<dbReference type="Proteomes" id="UP001165060">
    <property type="component" value="Unassembled WGS sequence"/>
</dbReference>
<gene>
    <name evidence="1" type="ORF">TeGR_g11294</name>
</gene>
<keyword evidence="2" id="KW-1185">Reference proteome</keyword>
<dbReference type="Gene3D" id="3.80.10.10">
    <property type="entry name" value="Ribonuclease Inhibitor"/>
    <property type="match status" value="1"/>
</dbReference>
<dbReference type="EMBL" id="BRYB01000540">
    <property type="protein sequence ID" value="GMI32207.1"/>
    <property type="molecule type" value="Genomic_DNA"/>
</dbReference>
<evidence type="ECO:0000313" key="1">
    <source>
        <dbReference type="EMBL" id="GMI32207.1"/>
    </source>
</evidence>
<name>A0ABQ6MTS8_9STRA</name>
<accession>A0ABQ6MTS8</accession>
<proteinExistence type="predicted"/>